<dbReference type="InterPro" id="IPR025411">
    <property type="entry name" value="DUF4136"/>
</dbReference>
<feature type="signal peptide" evidence="1">
    <location>
        <begin position="1"/>
        <end position="20"/>
    </location>
</feature>
<keyword evidence="1" id="KW-0732">Signal</keyword>
<feature type="domain" description="DUF4136" evidence="2">
    <location>
        <begin position="37"/>
        <end position="175"/>
    </location>
</feature>
<organism evidence="3 4">
    <name type="scientific">Solimicrobium silvestre</name>
    <dbReference type="NCBI Taxonomy" id="2099400"/>
    <lineage>
        <taxon>Bacteria</taxon>
        <taxon>Pseudomonadati</taxon>
        <taxon>Pseudomonadota</taxon>
        <taxon>Betaproteobacteria</taxon>
        <taxon>Burkholderiales</taxon>
        <taxon>Oxalobacteraceae</taxon>
        <taxon>Solimicrobium</taxon>
    </lineage>
</organism>
<dbReference type="Pfam" id="PF13590">
    <property type="entry name" value="DUF4136"/>
    <property type="match status" value="1"/>
</dbReference>
<evidence type="ECO:0000256" key="1">
    <source>
        <dbReference type="SAM" id="SignalP"/>
    </source>
</evidence>
<evidence type="ECO:0000313" key="4">
    <source>
        <dbReference type="Proteomes" id="UP000237839"/>
    </source>
</evidence>
<dbReference type="PROSITE" id="PS51257">
    <property type="entry name" value="PROKAR_LIPOPROTEIN"/>
    <property type="match status" value="1"/>
</dbReference>
<evidence type="ECO:0000313" key="3">
    <source>
        <dbReference type="EMBL" id="PRC95237.1"/>
    </source>
</evidence>
<name>A0A2S9H5I9_9BURK</name>
<reference evidence="3 4" key="1">
    <citation type="submission" date="2018-02" db="EMBL/GenBank/DDBJ databases">
        <title>Solimicrobium silvestre gen. nov., sp. nov., isolated from alpine forest soil.</title>
        <authorList>
            <person name="Margesin R."/>
            <person name="Albuquerque L."/>
            <person name="Zhang D.-C."/>
            <person name="Froufe H.J.C."/>
            <person name="Severino R."/>
            <person name="Roxo I."/>
            <person name="Egas C."/>
            <person name="Da Costa M.S."/>
        </authorList>
    </citation>
    <scope>NUCLEOTIDE SEQUENCE [LARGE SCALE GENOMIC DNA]</scope>
    <source>
        <strain evidence="3 4">S20-91</strain>
    </source>
</reference>
<dbReference type="Proteomes" id="UP000237839">
    <property type="component" value="Unassembled WGS sequence"/>
</dbReference>
<keyword evidence="4" id="KW-1185">Reference proteome</keyword>
<comment type="caution">
    <text evidence="3">The sequence shown here is derived from an EMBL/GenBank/DDBJ whole genome shotgun (WGS) entry which is preliminary data.</text>
</comment>
<sequence length="189" mass="20790">MKRSLILFTVVLTALLAGCAAPSVVSNVTVFHTLTGTETNKTYMVEATPEQANNLEFSSYVTLLNQELQHVGYVMVNKDPSLKVSLNYGTTQAVASSLQPAPIYGPYGFRHGPYYGSGWQTSVDTVFMHHMEVSISRIADGKNIYTVRSRLMSPNPELSISMDYLMDSAFQNFPGKNGSTETITLPVHQ</sequence>
<dbReference type="RefSeq" id="WP_105530111.1">
    <property type="nucleotide sequence ID" value="NZ_PUGF01000001.1"/>
</dbReference>
<accession>A0A2S9H5I9</accession>
<dbReference type="OrthoDB" id="8940851at2"/>
<feature type="chain" id="PRO_5016239807" description="DUF4136 domain-containing protein" evidence="1">
    <location>
        <begin position="21"/>
        <end position="189"/>
    </location>
</feature>
<dbReference type="EMBL" id="PUGF01000001">
    <property type="protein sequence ID" value="PRC95237.1"/>
    <property type="molecule type" value="Genomic_DNA"/>
</dbReference>
<dbReference type="AlphaFoldDB" id="A0A2S9H5I9"/>
<protein>
    <recommendedName>
        <fullName evidence="2">DUF4136 domain-containing protein</fullName>
    </recommendedName>
</protein>
<evidence type="ECO:0000259" key="2">
    <source>
        <dbReference type="Pfam" id="PF13590"/>
    </source>
</evidence>
<proteinExistence type="predicted"/>
<gene>
    <name evidence="3" type="ORF">S2091_0432</name>
</gene>